<dbReference type="InterPro" id="IPR000064">
    <property type="entry name" value="NLP_P60_dom"/>
</dbReference>
<dbReference type="GO" id="GO:0008234">
    <property type="term" value="F:cysteine-type peptidase activity"/>
    <property type="evidence" value="ECO:0007669"/>
    <property type="project" value="UniProtKB-KW"/>
</dbReference>
<name>A0A0J1FJW4_9FIRM</name>
<dbReference type="STRING" id="476652.DEAC_c43570"/>
<keyword evidence="8" id="KW-1185">Reference proteome</keyword>
<keyword evidence="5" id="KW-0732">Signal</keyword>
<dbReference type="PROSITE" id="PS51935">
    <property type="entry name" value="NLPC_P60"/>
    <property type="match status" value="1"/>
</dbReference>
<dbReference type="SUPFAM" id="SSF54001">
    <property type="entry name" value="Cysteine proteinases"/>
    <property type="match status" value="1"/>
</dbReference>
<evidence type="ECO:0000313" key="7">
    <source>
        <dbReference type="EMBL" id="KLU63722.1"/>
    </source>
</evidence>
<dbReference type="EMBL" id="LDZY01000029">
    <property type="protein sequence ID" value="KLU63722.1"/>
    <property type="molecule type" value="Genomic_DNA"/>
</dbReference>
<dbReference type="RefSeq" id="WP_047812111.1">
    <property type="nucleotide sequence ID" value="NZ_LDZY01000029.1"/>
</dbReference>
<evidence type="ECO:0000256" key="3">
    <source>
        <dbReference type="ARBA" id="ARBA00022801"/>
    </source>
</evidence>
<dbReference type="Gene3D" id="1.10.101.10">
    <property type="entry name" value="PGBD-like superfamily/PGBD"/>
    <property type="match status" value="1"/>
</dbReference>
<comment type="similarity">
    <text evidence="1">Belongs to the peptidase C40 family.</text>
</comment>
<accession>A0A0J1FJW4</accession>
<feature type="signal peptide" evidence="5">
    <location>
        <begin position="1"/>
        <end position="25"/>
    </location>
</feature>
<dbReference type="SUPFAM" id="SSF47090">
    <property type="entry name" value="PGBD-like"/>
    <property type="match status" value="1"/>
</dbReference>
<dbReference type="InterPro" id="IPR036365">
    <property type="entry name" value="PGBD-like_sf"/>
</dbReference>
<keyword evidence="3 7" id="KW-0378">Hydrolase</keyword>
<dbReference type="Pfam" id="PF00877">
    <property type="entry name" value="NLPC_P60"/>
    <property type="match status" value="1"/>
</dbReference>
<dbReference type="GO" id="GO:0006508">
    <property type="term" value="P:proteolysis"/>
    <property type="evidence" value="ECO:0007669"/>
    <property type="project" value="UniProtKB-KW"/>
</dbReference>
<evidence type="ECO:0000256" key="2">
    <source>
        <dbReference type="ARBA" id="ARBA00022670"/>
    </source>
</evidence>
<dbReference type="InterPro" id="IPR036366">
    <property type="entry name" value="PGBDSf"/>
</dbReference>
<feature type="domain" description="NlpC/P60" evidence="6">
    <location>
        <begin position="103"/>
        <end position="224"/>
    </location>
</feature>
<evidence type="ECO:0000313" key="8">
    <source>
        <dbReference type="Proteomes" id="UP000036356"/>
    </source>
</evidence>
<evidence type="ECO:0000256" key="4">
    <source>
        <dbReference type="ARBA" id="ARBA00022807"/>
    </source>
</evidence>
<sequence>MKKSLSTLLILATFFVFGFAQTAQASTGNTLLKVGSTGPEVTQVQTELNYLGDNVGSPDGIFGAKTKTGVVDFQRANSLSADGIVGTNTSEALNNAYAKKLHADKANAIIATAEKYIGAPYLWGGESPTGFDCSGFVQYVFAQDGISLPRVSSDQATVGTPVNFNALEPGDLIFFSMNNDGKVDHVGIYIGNDQFINASSSEGVTIYPIGPYWTSVELTAGRVF</sequence>
<dbReference type="PANTHER" id="PTHR47053:SF1">
    <property type="entry name" value="MUREIN DD-ENDOPEPTIDASE MEPH-RELATED"/>
    <property type="match status" value="1"/>
</dbReference>
<comment type="caution">
    <text evidence="7">The sequence shown here is derived from an EMBL/GenBank/DDBJ whole genome shotgun (WGS) entry which is preliminary data.</text>
</comment>
<dbReference type="AlphaFoldDB" id="A0A0J1FJW4"/>
<protein>
    <submittedName>
        <fullName evidence="7">Gamma-DL-glutamyl hydrolase</fullName>
        <ecNumber evidence="7">3.4.19.-</ecNumber>
    </submittedName>
</protein>
<evidence type="ECO:0000256" key="5">
    <source>
        <dbReference type="SAM" id="SignalP"/>
    </source>
</evidence>
<dbReference type="EC" id="3.4.19.-" evidence="7"/>
<feature type="chain" id="PRO_5005250881" evidence="5">
    <location>
        <begin position="26"/>
        <end position="224"/>
    </location>
</feature>
<evidence type="ECO:0000259" key="6">
    <source>
        <dbReference type="PROSITE" id="PS51935"/>
    </source>
</evidence>
<dbReference type="PATRIC" id="fig|476652.3.peg.4627"/>
<keyword evidence="2" id="KW-0645">Protease</keyword>
<proteinExistence type="inferred from homology"/>
<gene>
    <name evidence="7" type="primary">pgdS_2</name>
    <name evidence="7" type="ORF">DEAC_c43570</name>
</gene>
<dbReference type="InterPro" id="IPR051202">
    <property type="entry name" value="Peptidase_C40"/>
</dbReference>
<dbReference type="Pfam" id="PF01471">
    <property type="entry name" value="PG_binding_1"/>
    <property type="match status" value="1"/>
</dbReference>
<dbReference type="PANTHER" id="PTHR47053">
    <property type="entry name" value="MUREIN DD-ENDOPEPTIDASE MEPH-RELATED"/>
    <property type="match status" value="1"/>
</dbReference>
<dbReference type="InterPro" id="IPR038765">
    <property type="entry name" value="Papain-like_cys_pep_sf"/>
</dbReference>
<keyword evidence="4" id="KW-0788">Thiol protease</keyword>
<evidence type="ECO:0000256" key="1">
    <source>
        <dbReference type="ARBA" id="ARBA00007074"/>
    </source>
</evidence>
<dbReference type="InterPro" id="IPR002477">
    <property type="entry name" value="Peptidoglycan-bd-like"/>
</dbReference>
<dbReference type="Gene3D" id="3.90.1720.10">
    <property type="entry name" value="endopeptidase domain like (from Nostoc punctiforme)"/>
    <property type="match status" value="1"/>
</dbReference>
<organism evidence="7 8">
    <name type="scientific">Desulfosporosinus acididurans</name>
    <dbReference type="NCBI Taxonomy" id="476652"/>
    <lineage>
        <taxon>Bacteria</taxon>
        <taxon>Bacillati</taxon>
        <taxon>Bacillota</taxon>
        <taxon>Clostridia</taxon>
        <taxon>Eubacteriales</taxon>
        <taxon>Desulfitobacteriaceae</taxon>
        <taxon>Desulfosporosinus</taxon>
    </lineage>
</organism>
<dbReference type="Proteomes" id="UP000036356">
    <property type="component" value="Unassembled WGS sequence"/>
</dbReference>
<reference evidence="7 8" key="1">
    <citation type="submission" date="2015-06" db="EMBL/GenBank/DDBJ databases">
        <title>Draft genome of the moderately acidophilic sulfate reducer Candidatus Desulfosporosinus acididurans strain M1.</title>
        <authorList>
            <person name="Poehlein A."/>
            <person name="Petzsch P."/>
            <person name="Johnson B.D."/>
            <person name="Schloemann M."/>
            <person name="Daniel R."/>
            <person name="Muehling M."/>
        </authorList>
    </citation>
    <scope>NUCLEOTIDE SEQUENCE [LARGE SCALE GENOMIC DNA]</scope>
    <source>
        <strain evidence="7 8">M1</strain>
    </source>
</reference>